<evidence type="ECO:0000313" key="2">
    <source>
        <dbReference type="Proteomes" id="UP000237000"/>
    </source>
</evidence>
<name>A0A2P5B2G2_TREOI</name>
<protein>
    <submittedName>
        <fullName evidence="1">Uncharacterized protein</fullName>
    </submittedName>
</protein>
<dbReference type="EMBL" id="JXTC01000623">
    <property type="protein sequence ID" value="PON42945.1"/>
    <property type="molecule type" value="Genomic_DNA"/>
</dbReference>
<dbReference type="Proteomes" id="UP000237000">
    <property type="component" value="Unassembled WGS sequence"/>
</dbReference>
<dbReference type="InParanoid" id="A0A2P5B2G2"/>
<sequence>MEVLKLDDDATSGTRFVIIIASDLTKVTGVGKHVGRLGRRIIPLQMDIRVIMSQIGSKVAYNLVYPFHPLAT</sequence>
<proteinExistence type="predicted"/>
<organism evidence="1 2">
    <name type="scientific">Trema orientale</name>
    <name type="common">Charcoal tree</name>
    <name type="synonym">Celtis orientalis</name>
    <dbReference type="NCBI Taxonomy" id="63057"/>
    <lineage>
        <taxon>Eukaryota</taxon>
        <taxon>Viridiplantae</taxon>
        <taxon>Streptophyta</taxon>
        <taxon>Embryophyta</taxon>
        <taxon>Tracheophyta</taxon>
        <taxon>Spermatophyta</taxon>
        <taxon>Magnoliopsida</taxon>
        <taxon>eudicotyledons</taxon>
        <taxon>Gunneridae</taxon>
        <taxon>Pentapetalae</taxon>
        <taxon>rosids</taxon>
        <taxon>fabids</taxon>
        <taxon>Rosales</taxon>
        <taxon>Cannabaceae</taxon>
        <taxon>Trema</taxon>
    </lineage>
</organism>
<comment type="caution">
    <text evidence="1">The sequence shown here is derived from an EMBL/GenBank/DDBJ whole genome shotgun (WGS) entry which is preliminary data.</text>
</comment>
<gene>
    <name evidence="1" type="ORF">TorRG33x02_334540</name>
</gene>
<dbReference type="AlphaFoldDB" id="A0A2P5B2G2"/>
<accession>A0A2P5B2G2</accession>
<evidence type="ECO:0000313" key="1">
    <source>
        <dbReference type="EMBL" id="PON42945.1"/>
    </source>
</evidence>
<keyword evidence="2" id="KW-1185">Reference proteome</keyword>
<reference evidence="2" key="1">
    <citation type="submission" date="2016-06" db="EMBL/GenBank/DDBJ databases">
        <title>Parallel loss of symbiosis genes in relatives of nitrogen-fixing non-legume Parasponia.</title>
        <authorList>
            <person name="Van Velzen R."/>
            <person name="Holmer R."/>
            <person name="Bu F."/>
            <person name="Rutten L."/>
            <person name="Van Zeijl A."/>
            <person name="Liu W."/>
            <person name="Santuari L."/>
            <person name="Cao Q."/>
            <person name="Sharma T."/>
            <person name="Shen D."/>
            <person name="Roswanjaya Y."/>
            <person name="Wardhani T."/>
            <person name="Kalhor M.S."/>
            <person name="Jansen J."/>
            <person name="Van den Hoogen J."/>
            <person name="Gungor B."/>
            <person name="Hartog M."/>
            <person name="Hontelez J."/>
            <person name="Verver J."/>
            <person name="Yang W.-C."/>
            <person name="Schijlen E."/>
            <person name="Repin R."/>
            <person name="Schilthuizen M."/>
            <person name="Schranz E."/>
            <person name="Heidstra R."/>
            <person name="Miyata K."/>
            <person name="Fedorova E."/>
            <person name="Kohlen W."/>
            <person name="Bisseling T."/>
            <person name="Smit S."/>
            <person name="Geurts R."/>
        </authorList>
    </citation>
    <scope>NUCLEOTIDE SEQUENCE [LARGE SCALE GENOMIC DNA]</scope>
    <source>
        <strain evidence="2">cv. RG33-2</strain>
    </source>
</reference>